<evidence type="ECO:0000256" key="7">
    <source>
        <dbReference type="RuleBase" id="RU367016"/>
    </source>
</evidence>
<keyword evidence="4 7" id="KW-0812">Transmembrane</keyword>
<reference evidence="10 11" key="1">
    <citation type="journal article" date="2019" name="Syst. Appl. Microbiol.">
        <title>Oenococcus sicerae sp. nov., isolated from French cider.</title>
        <authorList>
            <person name="Cousin F.J."/>
            <person name="Le Guellec R."/>
            <person name="Chagnot C."/>
            <person name="Goux D."/>
            <person name="Dalmasso M."/>
            <person name="Laplace J.M."/>
            <person name="Cretenet M."/>
        </authorList>
    </citation>
    <scope>NUCLEOTIDE SEQUENCE [LARGE SCALE GENOMIC DNA]</scope>
    <source>
        <strain evidence="10 11">UCMA 15228</strain>
    </source>
</reference>
<evidence type="ECO:0000256" key="1">
    <source>
        <dbReference type="ARBA" id="ARBA00004651"/>
    </source>
</evidence>
<name>A0AAJ1RCX5_9LACO</name>
<feature type="transmembrane region" description="Helical" evidence="7">
    <location>
        <begin position="6"/>
        <end position="28"/>
    </location>
</feature>
<feature type="transmembrane region" description="Helical" evidence="7">
    <location>
        <begin position="100"/>
        <end position="120"/>
    </location>
</feature>
<feature type="transmembrane region" description="Helical" evidence="7">
    <location>
        <begin position="163"/>
        <end position="181"/>
    </location>
</feature>
<dbReference type="InterPro" id="IPR032818">
    <property type="entry name" value="DedA-like"/>
</dbReference>
<comment type="subcellular location">
    <subcellularLocation>
        <location evidence="1 7">Cell membrane</location>
        <topology evidence="1 7">Multi-pass membrane protein</topology>
    </subcellularLocation>
</comment>
<feature type="domain" description="VTT" evidence="8">
    <location>
        <begin position="28"/>
        <end position="148"/>
    </location>
</feature>
<evidence type="ECO:0000313" key="12">
    <source>
        <dbReference type="Proteomes" id="UP001167919"/>
    </source>
</evidence>
<dbReference type="Proteomes" id="UP000286907">
    <property type="component" value="Chromosome"/>
</dbReference>
<accession>A0AAJ1RCX5</accession>
<feature type="transmembrane region" description="Helical" evidence="7">
    <location>
        <begin position="132"/>
        <end position="151"/>
    </location>
</feature>
<evidence type="ECO:0000313" key="10">
    <source>
        <dbReference type="EMBL" id="QAS70658.1"/>
    </source>
</evidence>
<evidence type="ECO:0000256" key="3">
    <source>
        <dbReference type="ARBA" id="ARBA00022475"/>
    </source>
</evidence>
<sequence length="194" mass="21561">MGSHGILVYGLLFLIIFIETGLVFVPFLPGDSILFVCGSLAAIDGGLNLLAIICGFIIAAVLGDWLNFELGQHFGSQLKRFIKPKHMQASEHFYSKYGKIAIFLGRFVPIVRTIVPFTAGMSRMPYRSFFKYNIIGAIAWICLMTITGFYFGNLAIVKNNFELVSIGIVILSLMPILVISLRHRLSPVVKDDQL</sequence>
<protein>
    <submittedName>
        <fullName evidence="9">Cytochrome O ubiquinol oxidase</fullName>
    </submittedName>
</protein>
<reference evidence="9" key="2">
    <citation type="submission" date="2019-01" db="EMBL/GenBank/DDBJ databases">
        <title>Oenococcus sicerae UCMA17102.</title>
        <authorList>
            <person name="Cousin F.J."/>
            <person name="Le Guellec R."/>
            <person name="Cretenet M."/>
        </authorList>
    </citation>
    <scope>NUCLEOTIDE SEQUENCE</scope>
    <source>
        <strain evidence="9">UCMA17102</strain>
    </source>
</reference>
<comment type="similarity">
    <text evidence="2 7">Belongs to the DedA family.</text>
</comment>
<evidence type="ECO:0000313" key="9">
    <source>
        <dbReference type="EMBL" id="MDN6899681.1"/>
    </source>
</evidence>
<dbReference type="PANTHER" id="PTHR30353">
    <property type="entry name" value="INNER MEMBRANE PROTEIN DEDA-RELATED"/>
    <property type="match status" value="1"/>
</dbReference>
<dbReference type="AlphaFoldDB" id="A0AAJ1RCX5"/>
<evidence type="ECO:0000256" key="6">
    <source>
        <dbReference type="ARBA" id="ARBA00023136"/>
    </source>
</evidence>
<evidence type="ECO:0000313" key="11">
    <source>
        <dbReference type="Proteomes" id="UP000286907"/>
    </source>
</evidence>
<dbReference type="EMBL" id="SDWY01000001">
    <property type="protein sequence ID" value="MDN6899681.1"/>
    <property type="molecule type" value="Genomic_DNA"/>
</dbReference>
<keyword evidence="3 7" id="KW-1003">Cell membrane</keyword>
<organism evidence="9 12">
    <name type="scientific">Oenococcus sicerae</name>
    <dbReference type="NCBI Taxonomy" id="2203724"/>
    <lineage>
        <taxon>Bacteria</taxon>
        <taxon>Bacillati</taxon>
        <taxon>Bacillota</taxon>
        <taxon>Bacilli</taxon>
        <taxon>Lactobacillales</taxon>
        <taxon>Lactobacillaceae</taxon>
        <taxon>Oenococcus</taxon>
    </lineage>
</organism>
<evidence type="ECO:0000256" key="2">
    <source>
        <dbReference type="ARBA" id="ARBA00010792"/>
    </source>
</evidence>
<dbReference type="Proteomes" id="UP001167919">
    <property type="component" value="Unassembled WGS sequence"/>
</dbReference>
<dbReference type="EMBL" id="CP029684">
    <property type="protein sequence ID" value="QAS70658.1"/>
    <property type="molecule type" value="Genomic_DNA"/>
</dbReference>
<evidence type="ECO:0000256" key="5">
    <source>
        <dbReference type="ARBA" id="ARBA00022989"/>
    </source>
</evidence>
<evidence type="ECO:0000259" key="8">
    <source>
        <dbReference type="Pfam" id="PF09335"/>
    </source>
</evidence>
<keyword evidence="11" id="KW-1185">Reference proteome</keyword>
<keyword evidence="5 7" id="KW-1133">Transmembrane helix</keyword>
<evidence type="ECO:0000256" key="4">
    <source>
        <dbReference type="ARBA" id="ARBA00022692"/>
    </source>
</evidence>
<gene>
    <name evidence="10" type="ORF">DLJ48_07490</name>
    <name evidence="9" type="ORF">EVC35_01495</name>
</gene>
<dbReference type="PANTHER" id="PTHR30353:SF0">
    <property type="entry name" value="TRANSMEMBRANE PROTEIN"/>
    <property type="match status" value="1"/>
</dbReference>
<dbReference type="InterPro" id="IPR032816">
    <property type="entry name" value="VTT_dom"/>
</dbReference>
<keyword evidence="6 7" id="KW-0472">Membrane</keyword>
<dbReference type="GO" id="GO:0005886">
    <property type="term" value="C:plasma membrane"/>
    <property type="evidence" value="ECO:0007669"/>
    <property type="project" value="UniProtKB-SubCell"/>
</dbReference>
<dbReference type="Pfam" id="PF09335">
    <property type="entry name" value="VTT_dom"/>
    <property type="match status" value="1"/>
</dbReference>
<reference evidence="10" key="3">
    <citation type="submission" date="2020-01" db="EMBL/GenBank/DDBJ databases">
        <authorList>
            <person name="Cousin F.J."/>
            <person name="Le Guellec R."/>
            <person name="Cretenet M."/>
        </authorList>
    </citation>
    <scope>NUCLEOTIDE SEQUENCE</scope>
    <source>
        <strain evidence="10">UCMA 15228</strain>
    </source>
</reference>
<feature type="transmembrane region" description="Helical" evidence="7">
    <location>
        <begin position="40"/>
        <end position="62"/>
    </location>
</feature>
<proteinExistence type="inferred from homology"/>